<comment type="caution">
    <text evidence="2">The sequence shown here is derived from an EMBL/GenBank/DDBJ whole genome shotgun (WGS) entry which is preliminary data.</text>
</comment>
<evidence type="ECO:0008006" key="4">
    <source>
        <dbReference type="Google" id="ProtNLM"/>
    </source>
</evidence>
<reference evidence="2" key="1">
    <citation type="submission" date="2023-10" db="EMBL/GenBank/DDBJ databases">
        <authorList>
            <person name="Chen Y."/>
            <person name="Shah S."/>
            <person name="Dougan E. K."/>
            <person name="Thang M."/>
            <person name="Chan C."/>
        </authorList>
    </citation>
    <scope>NUCLEOTIDE SEQUENCE [LARGE SCALE GENOMIC DNA]</scope>
</reference>
<feature type="compositionally biased region" description="Low complexity" evidence="1">
    <location>
        <begin position="48"/>
        <end position="59"/>
    </location>
</feature>
<sequence>MASFFMFQADWGLACEVLSGVDAAAAAARAHRRRQLCQHAEDASRPLAAARAGDLARPAEGAGRSPIADAGRSPAVAQAGDLARLAEGAGRSPMASLAIDLVQPAEDAGRSPAAARAGDLARLAEGSSRSPVAARVGDLGQLAKDAGRSQEDADTELQRSRLQLDQLVPQVELFGKDSLVAGAINGDTWSGARTVAEWLQAGRGLPDVLFAQETRFVDGATAGNALRGSALVALAAAPVGDSQDVCALWLDVAERQLVAKLEQESTSARHCPSRGLGVELAQKPPMALHLSRQRRRASRRDRPARQAAALQLEPAISEAPSLQKCALDDWLGLATRASPLCDWFDGVMEGEVAQRCRQDAAARAKDWKSFCAAALGGSGRVARRAIKGRGAKAPPVAQSGGETGLGQVGSAAAEAILDERLAIWDKPSRSSEPPAEEWSDPAPLPPTAVDQMLEVARGPQKVTGLGWDNFHPMGPVAVECAKQGVQKWELAVDQRLCWGKSSDAAADRAACAHNLPAVHARRRGMSSGSVFFDTRVVELLTLRVLKEVQDPACRSVDVVDDAKLRAVGGARTVAEQFARAARVIMGALQQLDLPFNVSKTHNWRQGGLFLGPEVHVFTDGSAFEGSVPFWEVAGWSAAVTDGDGNVLNVLWWAAPLSPCNPRAHWWAQVHDKLDGAVVHEVADRNARCGAELLRSSEQDRLVTHCCHDVAREVSIFSSRQEAFIAGEGSVDHARGSPSDVGVMAAPDCGVGALAVTRASKRLSKDRRPAPPESGDACRAAPAGLPAEAPPAEEAAGGAQGGGGAEAARGVLDEAEAVADRVLAFLRGRGPAGVEGRTLDKILRWDNDQLERVHDFIQWLFPTDERSRAHPEAPVLTPRAIREARADPGIIKNVDRGLVLFLHCRREEGAVHGQTDFEKAAVELARQARRRASASVDAMPMAVGSFYLVWFAVPGRGIWRERLVSQGTLIMTADGDVYHEGQVPSRKVRGAKPLSWQGAAVDGFEAASVYRFELLPTAVQVWDAPREAVAGTATPPAGEPPCGDPRALAVARVSRGRCDRSFGDALRQQTVYERDEWPVRGPQTVFGVLQFVLRMAGGIEAAKQLETICRIQEASRAYVQLVIPELASFEYLARQLQLIEGGVCDEKTREVGGPAGGRLVARLGAGGATRVSALSTGSMYVLVLSTTPGYQNASRVRPYDKARAAWPALSGPPVEVGPVAQQADAFQLQGWRQSMLRSAGEVEELQESLGVQHPYVDPLLRDPRKYAELLNAMLQRHMIEWTVASPPSSSHSVGIFFVQKSGGKLRLVFDTSVANAYFKSPPNTVLPTPSAWASPESSDDFYAAQGGIQCASYHMAVPPDLRDFFRLPTISNRFAGLKTVGSMSAGRRAFPQLVVHVMPMGWNWAFYFCQSALVRGALDVGIQPNRQLADGAAPAPLVSKSDLVAAGCVGNFCAVSQSAALATARARELAQAQSEGVFTGIQFSGKTGMPRARPDRLARLRQAILAFLSPGSASRGALTPMVGHAAWAMIMRRECLSIVNGVYRSFKLRELSAVAALLPLMRASSRVPWLGTFYASDASPCGKGVCMEKLDPLVVSSTGRVAEKWRYRVSEAISARAHACEGGGGDEGAQDAAVGCSLPSDVLLGEGGVDSVPDSVERLRHLLRRLAAVSLTADIRAVVRWIPIERNVADGPSRTGFLLGPWKDFEVETGDQRPLQHPGLRQLLGGKTSFRENPAVAQRTQDLCHARDGRFLQWYMWTGQSFATAAELGALLLVFFENLRLDGFDTATVRMTMAALHHLLPRLLAGPRALPRAARALVRLSLPRSALLAAVGVPMLDRRFAEAVFGGWAFDTYFRPSVAYRLAAASLVELRAVSATTGGPGKTGGTDDSVIIDNVSLGPLLQGLKRHRATRDPRWNFAPSAIRLVLREARVRQPLIAELPQCAVALDSAVDGREAELVSTKMTTVACSPPPLPADLPAAKLPKQVHAPQPSHSWRFG</sequence>
<gene>
    <name evidence="2" type="ORF">PCOR1329_LOCUS9600</name>
</gene>
<feature type="region of interest" description="Disordered" evidence="1">
    <location>
        <begin position="48"/>
        <end position="73"/>
    </location>
</feature>
<evidence type="ECO:0000313" key="2">
    <source>
        <dbReference type="EMBL" id="CAK0801890.1"/>
    </source>
</evidence>
<evidence type="ECO:0000256" key="1">
    <source>
        <dbReference type="SAM" id="MobiDB-lite"/>
    </source>
</evidence>
<proteinExistence type="predicted"/>
<protein>
    <recommendedName>
        <fullName evidence="4">Calmodulin</fullName>
    </recommendedName>
</protein>
<dbReference type="EMBL" id="CAUYUJ010002681">
    <property type="protein sequence ID" value="CAK0801890.1"/>
    <property type="molecule type" value="Genomic_DNA"/>
</dbReference>
<organism evidence="2 3">
    <name type="scientific">Prorocentrum cordatum</name>
    <dbReference type="NCBI Taxonomy" id="2364126"/>
    <lineage>
        <taxon>Eukaryota</taxon>
        <taxon>Sar</taxon>
        <taxon>Alveolata</taxon>
        <taxon>Dinophyceae</taxon>
        <taxon>Prorocentrales</taxon>
        <taxon>Prorocentraceae</taxon>
        <taxon>Prorocentrum</taxon>
    </lineage>
</organism>
<keyword evidence="3" id="KW-1185">Reference proteome</keyword>
<name>A0ABN9QBC8_9DINO</name>
<accession>A0ABN9QBC8</accession>
<evidence type="ECO:0000313" key="3">
    <source>
        <dbReference type="Proteomes" id="UP001189429"/>
    </source>
</evidence>
<feature type="compositionally biased region" description="Low complexity" evidence="1">
    <location>
        <begin position="779"/>
        <end position="796"/>
    </location>
</feature>
<feature type="region of interest" description="Disordered" evidence="1">
    <location>
        <begin position="759"/>
        <end position="806"/>
    </location>
</feature>
<dbReference type="Proteomes" id="UP001189429">
    <property type="component" value="Unassembled WGS sequence"/>
</dbReference>